<organism evidence="2 3">
    <name type="scientific">Bradyrhizobium jicamae</name>
    <dbReference type="NCBI Taxonomy" id="280332"/>
    <lineage>
        <taxon>Bacteria</taxon>
        <taxon>Pseudomonadati</taxon>
        <taxon>Pseudomonadota</taxon>
        <taxon>Alphaproteobacteria</taxon>
        <taxon>Hyphomicrobiales</taxon>
        <taxon>Nitrobacteraceae</taxon>
        <taxon>Bradyrhizobium</taxon>
    </lineage>
</organism>
<dbReference type="AlphaFoldDB" id="A0A0R3LQI0"/>
<gene>
    <name evidence="2" type="ORF">CQ12_25245</name>
</gene>
<reference evidence="2 3" key="1">
    <citation type="submission" date="2014-03" db="EMBL/GenBank/DDBJ databases">
        <title>Bradyrhizobium valentinum sp. nov., isolated from effective nodules of Lupinus mariae-josephae, a lupine endemic of basic-lime soils in Eastern Spain.</title>
        <authorList>
            <person name="Duran D."/>
            <person name="Rey L."/>
            <person name="Navarro A."/>
            <person name="Busquets A."/>
            <person name="Imperial J."/>
            <person name="Ruiz-Argueso T."/>
        </authorList>
    </citation>
    <scope>NUCLEOTIDE SEQUENCE [LARGE SCALE GENOMIC DNA]</scope>
    <source>
        <strain evidence="2 3">PAC68</strain>
    </source>
</reference>
<sequence>MKSYQPFALMGRSINWRVVLRITAFAWLFVELAQPSSGPRSAQAGAPPSGAPVNPAPPDDLDADYKSVNARSLPAGHCRVKDSELSNVQLGSNYADVVYLFGCAGTITSHETVDGFKFHVLAWNDGQVLALFVNGKLSITSQSGLR</sequence>
<feature type="compositionally biased region" description="Low complexity" evidence="1">
    <location>
        <begin position="39"/>
        <end position="53"/>
    </location>
</feature>
<name>A0A0R3LQI0_9BRAD</name>
<comment type="caution">
    <text evidence="2">The sequence shown here is derived from an EMBL/GenBank/DDBJ whole genome shotgun (WGS) entry which is preliminary data.</text>
</comment>
<evidence type="ECO:0000256" key="1">
    <source>
        <dbReference type="SAM" id="MobiDB-lite"/>
    </source>
</evidence>
<accession>A0A0R3LQI0</accession>
<keyword evidence="3" id="KW-1185">Reference proteome</keyword>
<proteinExistence type="predicted"/>
<feature type="region of interest" description="Disordered" evidence="1">
    <location>
        <begin position="39"/>
        <end position="64"/>
    </location>
</feature>
<dbReference type="EMBL" id="LLXZ01000096">
    <property type="protein sequence ID" value="KRR07909.1"/>
    <property type="molecule type" value="Genomic_DNA"/>
</dbReference>
<evidence type="ECO:0000313" key="2">
    <source>
        <dbReference type="EMBL" id="KRR07909.1"/>
    </source>
</evidence>
<protein>
    <submittedName>
        <fullName evidence="2">Uncharacterized protein</fullName>
    </submittedName>
</protein>
<evidence type="ECO:0000313" key="3">
    <source>
        <dbReference type="Proteomes" id="UP000050863"/>
    </source>
</evidence>
<dbReference type="Proteomes" id="UP000050863">
    <property type="component" value="Unassembled WGS sequence"/>
</dbReference>